<evidence type="ECO:0000313" key="2">
    <source>
        <dbReference type="EMBL" id="KAK0155947.1"/>
    </source>
</evidence>
<dbReference type="Proteomes" id="UP001174136">
    <property type="component" value="Unassembled WGS sequence"/>
</dbReference>
<evidence type="ECO:0000313" key="3">
    <source>
        <dbReference type="Proteomes" id="UP001174136"/>
    </source>
</evidence>
<feature type="compositionally biased region" description="Basic residues" evidence="1">
    <location>
        <begin position="21"/>
        <end position="32"/>
    </location>
</feature>
<dbReference type="AlphaFoldDB" id="A0AA47PDN9"/>
<comment type="caution">
    <text evidence="2">The sequence shown here is derived from an EMBL/GenBank/DDBJ whole genome shotgun (WGS) entry which is preliminary data.</text>
</comment>
<keyword evidence="3" id="KW-1185">Reference proteome</keyword>
<reference evidence="2" key="1">
    <citation type="journal article" date="2023" name="Front. Mar. Sci.">
        <title>A new Merluccius polli reference genome to investigate the effects of global change in West African waters.</title>
        <authorList>
            <person name="Mateo J.L."/>
            <person name="Blanco-Fernandez C."/>
            <person name="Garcia-Vazquez E."/>
            <person name="Machado-Schiaffino G."/>
        </authorList>
    </citation>
    <scope>NUCLEOTIDE SEQUENCE</scope>
    <source>
        <strain evidence="2">C29</strain>
        <tissue evidence="2">Fin</tissue>
    </source>
</reference>
<feature type="region of interest" description="Disordered" evidence="1">
    <location>
        <begin position="1"/>
        <end position="69"/>
    </location>
</feature>
<proteinExistence type="predicted"/>
<accession>A0AA47PDN9</accession>
<protein>
    <submittedName>
        <fullName evidence="2">Dynein heavy chain 2, axonemal</fullName>
    </submittedName>
</protein>
<dbReference type="EMBL" id="JAOPHQ010000058">
    <property type="protein sequence ID" value="KAK0155947.1"/>
    <property type="molecule type" value="Genomic_DNA"/>
</dbReference>
<name>A0AA47PDN9_MERPO</name>
<evidence type="ECO:0000256" key="1">
    <source>
        <dbReference type="SAM" id="MobiDB-lite"/>
    </source>
</evidence>
<sequence>MADEEPQSPPPRGSSTGSSGRSKRSGSTKSRRAKEANATPQPEYLPGDQQDKQPGGEADVGSSGGILTEEEPEDLCAINLRKLFKGRVALSGVTQDSWTEENERTLGRFIEDGSVALMVVYLDPLTGLRVENAMPSQAVGQLAYFIRTSEAPIMPETFEMVVHCGTVRCGGGGGGATEALLRLMNGVHAPLVALSTAWPESIRKIYSADMHRFLTCLTGSQPPPGRGKGGVERWVGVGRNFGAEPGIRAGLLVQCQGGPGTLVLHSCVV</sequence>
<gene>
    <name evidence="2" type="primary">DNAH2</name>
    <name evidence="2" type="ORF">N1851_001519</name>
</gene>
<organism evidence="2 3">
    <name type="scientific">Merluccius polli</name>
    <name type="common">Benguela hake</name>
    <name type="synonym">Merluccius cadenati</name>
    <dbReference type="NCBI Taxonomy" id="89951"/>
    <lineage>
        <taxon>Eukaryota</taxon>
        <taxon>Metazoa</taxon>
        <taxon>Chordata</taxon>
        <taxon>Craniata</taxon>
        <taxon>Vertebrata</taxon>
        <taxon>Euteleostomi</taxon>
        <taxon>Actinopterygii</taxon>
        <taxon>Neopterygii</taxon>
        <taxon>Teleostei</taxon>
        <taxon>Neoteleostei</taxon>
        <taxon>Acanthomorphata</taxon>
        <taxon>Zeiogadaria</taxon>
        <taxon>Gadariae</taxon>
        <taxon>Gadiformes</taxon>
        <taxon>Gadoidei</taxon>
        <taxon>Merlucciidae</taxon>
        <taxon>Merluccius</taxon>
    </lineage>
</organism>